<evidence type="ECO:0000256" key="2">
    <source>
        <dbReference type="SAM" id="SignalP"/>
    </source>
</evidence>
<feature type="region of interest" description="Disordered" evidence="1">
    <location>
        <begin position="71"/>
        <end position="140"/>
    </location>
</feature>
<dbReference type="AlphaFoldDB" id="A0A7J6HK17"/>
<reference evidence="3 4" key="1">
    <citation type="journal article" date="2020" name="bioRxiv">
        <title>Sequence and annotation of 42 cannabis genomes reveals extensive copy number variation in cannabinoid synthesis and pathogen resistance genes.</title>
        <authorList>
            <person name="Mckernan K.J."/>
            <person name="Helbert Y."/>
            <person name="Kane L.T."/>
            <person name="Ebling H."/>
            <person name="Zhang L."/>
            <person name="Liu B."/>
            <person name="Eaton Z."/>
            <person name="Mclaughlin S."/>
            <person name="Kingan S."/>
            <person name="Baybayan P."/>
            <person name="Concepcion G."/>
            <person name="Jordan M."/>
            <person name="Riva A."/>
            <person name="Barbazuk W."/>
            <person name="Harkins T."/>
        </authorList>
    </citation>
    <scope>NUCLEOTIDE SEQUENCE [LARGE SCALE GENOMIC DNA]</scope>
    <source>
        <strain evidence="4">cv. Jamaican Lion 4</strain>
        <tissue evidence="3">Leaf</tissue>
    </source>
</reference>
<name>A0A7J6HK17_CANSA</name>
<feature type="compositionally biased region" description="Polar residues" evidence="1">
    <location>
        <begin position="107"/>
        <end position="125"/>
    </location>
</feature>
<evidence type="ECO:0000256" key="1">
    <source>
        <dbReference type="SAM" id="MobiDB-lite"/>
    </source>
</evidence>
<feature type="chain" id="PRO_5029843765" evidence="2">
    <location>
        <begin position="23"/>
        <end position="140"/>
    </location>
</feature>
<dbReference type="EMBL" id="JAATIP010000006">
    <property type="protein sequence ID" value="KAF4395602.1"/>
    <property type="molecule type" value="Genomic_DNA"/>
</dbReference>
<keyword evidence="2" id="KW-0732">Signal</keyword>
<evidence type="ECO:0000313" key="4">
    <source>
        <dbReference type="Proteomes" id="UP000525078"/>
    </source>
</evidence>
<gene>
    <name evidence="3" type="ORF">F8388_008701</name>
</gene>
<comment type="caution">
    <text evidence="3">The sequence shown here is derived from an EMBL/GenBank/DDBJ whole genome shotgun (WGS) entry which is preliminary data.</text>
</comment>
<feature type="signal peptide" evidence="2">
    <location>
        <begin position="1"/>
        <end position="22"/>
    </location>
</feature>
<accession>A0A7J6HK17</accession>
<sequence>MVSVSLFLSLDLGSIILDGWLGLAFFESEGRFVNSEPDLYTHRASASPELLCCKYGCRSSDSMSSAMATETSSSSFNDSFEDSLVSSSHSANSPPFFKPSPLPLPLNWTQQPNPISNPLDSSTNPVPKPPTTTIPYGFSA</sequence>
<proteinExistence type="predicted"/>
<dbReference type="Proteomes" id="UP000525078">
    <property type="component" value="Unassembled WGS sequence"/>
</dbReference>
<evidence type="ECO:0000313" key="3">
    <source>
        <dbReference type="EMBL" id="KAF4395602.1"/>
    </source>
</evidence>
<organism evidence="3 4">
    <name type="scientific">Cannabis sativa</name>
    <name type="common">Hemp</name>
    <name type="synonym">Marijuana</name>
    <dbReference type="NCBI Taxonomy" id="3483"/>
    <lineage>
        <taxon>Eukaryota</taxon>
        <taxon>Viridiplantae</taxon>
        <taxon>Streptophyta</taxon>
        <taxon>Embryophyta</taxon>
        <taxon>Tracheophyta</taxon>
        <taxon>Spermatophyta</taxon>
        <taxon>Magnoliopsida</taxon>
        <taxon>eudicotyledons</taxon>
        <taxon>Gunneridae</taxon>
        <taxon>Pentapetalae</taxon>
        <taxon>rosids</taxon>
        <taxon>fabids</taxon>
        <taxon>Rosales</taxon>
        <taxon>Cannabaceae</taxon>
        <taxon>Cannabis</taxon>
    </lineage>
</organism>
<protein>
    <submittedName>
        <fullName evidence="3">Uncharacterized protein</fullName>
    </submittedName>
</protein>